<keyword evidence="1" id="KW-0732">Signal</keyword>
<keyword evidence="3" id="KW-1185">Reference proteome</keyword>
<proteinExistence type="predicted"/>
<evidence type="ECO:0000256" key="1">
    <source>
        <dbReference type="SAM" id="SignalP"/>
    </source>
</evidence>
<feature type="signal peptide" evidence="1">
    <location>
        <begin position="1"/>
        <end position="33"/>
    </location>
</feature>
<evidence type="ECO:0000313" key="2">
    <source>
        <dbReference type="EMBL" id="QKE62359.1"/>
    </source>
</evidence>
<name>A0A6M8FEF7_9GAMM</name>
<sequence length="225" mass="24872">MPEQPFRCANALRRALLCASSLLLCLGGNLSSADVAPTALGEALRDTRLSSWQNLLQQPGNTDELATLETVNRFINRSVVHAEDAEVWGESDYWATPLETLSRGRGDCEDFAIAKYFSLVRMGVPSAKLRLTFVKALQRQQAHMVLAYYPSPSAEPLILDNLQQQIRPASQRRDLLPVYAFNNHGIFLGSAPQRQSKQSPQLLSRWQDVSARALVDGSPVQAPQG</sequence>
<accession>A0A6M8FEF7</accession>
<dbReference type="AlphaFoldDB" id="A0A6M8FEF7"/>
<dbReference type="Pfam" id="PF06035">
    <property type="entry name" value="Peptidase_C93"/>
    <property type="match status" value="1"/>
</dbReference>
<dbReference type="PANTHER" id="PTHR39327">
    <property type="match status" value="1"/>
</dbReference>
<dbReference type="InterPro" id="IPR038765">
    <property type="entry name" value="Papain-like_cys_pep_sf"/>
</dbReference>
<evidence type="ECO:0000313" key="3">
    <source>
        <dbReference type="Proteomes" id="UP000501379"/>
    </source>
</evidence>
<dbReference type="EMBL" id="CP053697">
    <property type="protein sequence ID" value="QKE62359.1"/>
    <property type="molecule type" value="Genomic_DNA"/>
</dbReference>
<protein>
    <submittedName>
        <fullName evidence="2">Transglutaminase-like cysteine peptidase</fullName>
    </submittedName>
</protein>
<dbReference type="Gene3D" id="3.10.620.30">
    <property type="match status" value="1"/>
</dbReference>
<feature type="chain" id="PRO_5026916635" evidence="1">
    <location>
        <begin position="34"/>
        <end position="225"/>
    </location>
</feature>
<gene>
    <name evidence="2" type="ORF">HNE05_02970</name>
</gene>
<dbReference type="KEGG" id="pcam:HNE05_02970"/>
<organism evidence="2 3">
    <name type="scientific">Aquipseudomonas campi</name>
    <dbReference type="NCBI Taxonomy" id="2731681"/>
    <lineage>
        <taxon>Bacteria</taxon>
        <taxon>Pseudomonadati</taxon>
        <taxon>Pseudomonadota</taxon>
        <taxon>Gammaproteobacteria</taxon>
        <taxon>Pseudomonadales</taxon>
        <taxon>Pseudomonadaceae</taxon>
        <taxon>Aquipseudomonas</taxon>
    </lineage>
</organism>
<dbReference type="RefSeq" id="WP_173204084.1">
    <property type="nucleotide sequence ID" value="NZ_CP053697.2"/>
</dbReference>
<dbReference type="InterPro" id="IPR010319">
    <property type="entry name" value="Transglutaminase-like_Cys_pept"/>
</dbReference>
<dbReference type="SUPFAM" id="SSF54001">
    <property type="entry name" value="Cysteine proteinases"/>
    <property type="match status" value="1"/>
</dbReference>
<reference evidence="2" key="1">
    <citation type="submission" date="2020-07" db="EMBL/GenBank/DDBJ databases">
        <title>Nitrate ammonifying Pseudomonas campi sp. nov. isolated from German agricultural grassland.</title>
        <authorList>
            <person name="Timsy T."/>
            <person name="Ulrich A."/>
            <person name="Spanner T."/>
            <person name="Foesel B."/>
            <person name="Kolb S."/>
            <person name="Horn M.A."/>
            <person name="Behrendt U."/>
        </authorList>
    </citation>
    <scope>NUCLEOTIDE SEQUENCE</scope>
    <source>
        <strain evidence="2">S1-A32-2</strain>
    </source>
</reference>
<dbReference type="PANTHER" id="PTHR39327:SF1">
    <property type="entry name" value="BLR5470 PROTEIN"/>
    <property type="match status" value="1"/>
</dbReference>
<dbReference type="Proteomes" id="UP000501379">
    <property type="component" value="Chromosome"/>
</dbReference>